<name>A0A3B0SV15_9ZZZZ</name>
<protein>
    <submittedName>
        <fullName evidence="1">Uncharacterized protein</fullName>
    </submittedName>
</protein>
<proteinExistence type="predicted"/>
<dbReference type="AlphaFoldDB" id="A0A3B0SV15"/>
<gene>
    <name evidence="1" type="ORF">MNBD_ACTINO02-3150</name>
</gene>
<accession>A0A3B0SV15</accession>
<sequence length="403" mass="44243">MALVLFLALSLAVTLLAVIVVKQRARYDWLSERVRMVIDSSRENTANLKDLTQDVRVVDGVVAAATRWPSTPTIRRWSEPTERVVLLLPGAAYHLPEVTRLADVLASREVPVRLASGRPHWLRLEAGARWITEDVYDLPSPDQLGEDVSAVVTLKDWGGYGDVVAAAKARGIPTFAKVEGAQDFNDVDTGQDRKPYTHADHILCQGQNDFDALTGSRFIIGSSRLERLWSAPPAPRPPARAIINVNFTYGVLDSARELYTESAIEGCRIAGIPYTLAIHPAEYAIKSAHTSTIPISRLLDVGTVLISRFSTVPFEAMARDIAFIYHNPHGEKVPTFQNPEGAFDVSTNAAELGEAIAQNGPGKDVRKRSATFFAKQVDMDPQRSSAERTADVINSTTTRFSKV</sequence>
<reference evidence="1" key="1">
    <citation type="submission" date="2018-06" db="EMBL/GenBank/DDBJ databases">
        <authorList>
            <person name="Zhirakovskaya E."/>
        </authorList>
    </citation>
    <scope>NUCLEOTIDE SEQUENCE</scope>
</reference>
<evidence type="ECO:0000313" key="1">
    <source>
        <dbReference type="EMBL" id="VAW00344.1"/>
    </source>
</evidence>
<dbReference type="EMBL" id="UOEK01000185">
    <property type="protein sequence ID" value="VAW00344.1"/>
    <property type="molecule type" value="Genomic_DNA"/>
</dbReference>
<organism evidence="1">
    <name type="scientific">hydrothermal vent metagenome</name>
    <dbReference type="NCBI Taxonomy" id="652676"/>
    <lineage>
        <taxon>unclassified sequences</taxon>
        <taxon>metagenomes</taxon>
        <taxon>ecological metagenomes</taxon>
    </lineage>
</organism>